<evidence type="ECO:0000313" key="4">
    <source>
        <dbReference type="Proteomes" id="UP000295357"/>
    </source>
</evidence>
<dbReference type="InterPro" id="IPR051532">
    <property type="entry name" value="Ester_Hydrolysis_Enzymes"/>
</dbReference>
<evidence type="ECO:0000313" key="3">
    <source>
        <dbReference type="EMBL" id="TDP11123.1"/>
    </source>
</evidence>
<feature type="domain" description="SGNH hydrolase-type esterase" evidence="2">
    <location>
        <begin position="41"/>
        <end position="203"/>
    </location>
</feature>
<organism evidence="3 4">
    <name type="scientific">Roseateles asaccharophilus</name>
    <dbReference type="NCBI Taxonomy" id="582607"/>
    <lineage>
        <taxon>Bacteria</taxon>
        <taxon>Pseudomonadati</taxon>
        <taxon>Pseudomonadota</taxon>
        <taxon>Betaproteobacteria</taxon>
        <taxon>Burkholderiales</taxon>
        <taxon>Sphaerotilaceae</taxon>
        <taxon>Roseateles</taxon>
    </lineage>
</organism>
<name>A0A4V3CJV2_9BURK</name>
<dbReference type="CDD" id="cd01822">
    <property type="entry name" value="Lysophospholipase_L1_like"/>
    <property type="match status" value="1"/>
</dbReference>
<dbReference type="EMBL" id="SNXE01000003">
    <property type="protein sequence ID" value="TDP11123.1"/>
    <property type="molecule type" value="Genomic_DNA"/>
</dbReference>
<evidence type="ECO:0000259" key="2">
    <source>
        <dbReference type="Pfam" id="PF13472"/>
    </source>
</evidence>
<dbReference type="InterPro" id="IPR013830">
    <property type="entry name" value="SGNH_hydro"/>
</dbReference>
<dbReference type="PANTHER" id="PTHR30383:SF24">
    <property type="entry name" value="THIOESTERASE 1_PROTEASE 1_LYSOPHOSPHOLIPASE L1"/>
    <property type="match status" value="1"/>
</dbReference>
<gene>
    <name evidence="3" type="ORF">DFR39_10346</name>
</gene>
<dbReference type="OrthoDB" id="9786188at2"/>
<proteinExistence type="predicted"/>
<dbReference type="PANTHER" id="PTHR30383">
    <property type="entry name" value="THIOESTERASE 1/PROTEASE 1/LYSOPHOSPHOLIPASE L1"/>
    <property type="match status" value="1"/>
</dbReference>
<dbReference type="RefSeq" id="WP_133603046.1">
    <property type="nucleotide sequence ID" value="NZ_JAUFPJ010000010.1"/>
</dbReference>
<accession>A0A4V3CJV2</accession>
<feature type="signal peptide" evidence="1">
    <location>
        <begin position="1"/>
        <end position="27"/>
    </location>
</feature>
<protein>
    <submittedName>
        <fullName evidence="3">Acyl-CoA thioesterase-1</fullName>
    </submittedName>
</protein>
<dbReference type="GO" id="GO:0004622">
    <property type="term" value="F:phosphatidylcholine lysophospholipase activity"/>
    <property type="evidence" value="ECO:0007669"/>
    <property type="project" value="TreeGrafter"/>
</dbReference>
<evidence type="ECO:0000256" key="1">
    <source>
        <dbReference type="SAM" id="SignalP"/>
    </source>
</evidence>
<dbReference type="Proteomes" id="UP000295357">
    <property type="component" value="Unassembled WGS sequence"/>
</dbReference>
<dbReference type="Pfam" id="PF13472">
    <property type="entry name" value="Lipase_GDSL_2"/>
    <property type="match status" value="1"/>
</dbReference>
<dbReference type="Gene3D" id="3.40.50.1110">
    <property type="entry name" value="SGNH hydrolase"/>
    <property type="match status" value="1"/>
</dbReference>
<dbReference type="AlphaFoldDB" id="A0A4V3CJV2"/>
<feature type="chain" id="PRO_5020321160" evidence="1">
    <location>
        <begin position="28"/>
        <end position="218"/>
    </location>
</feature>
<comment type="caution">
    <text evidence="3">The sequence shown here is derived from an EMBL/GenBank/DDBJ whole genome shotgun (WGS) entry which is preliminary data.</text>
</comment>
<keyword evidence="4" id="KW-1185">Reference proteome</keyword>
<dbReference type="SUPFAM" id="SSF52266">
    <property type="entry name" value="SGNH hydrolase"/>
    <property type="match status" value="1"/>
</dbReference>
<keyword evidence="1" id="KW-0732">Signal</keyword>
<dbReference type="InterPro" id="IPR036514">
    <property type="entry name" value="SGNH_hydro_sf"/>
</dbReference>
<reference evidence="3 4" key="1">
    <citation type="submission" date="2019-03" db="EMBL/GenBank/DDBJ databases">
        <title>Genomic Encyclopedia of Type Strains, Phase IV (KMG-IV): sequencing the most valuable type-strain genomes for metagenomic binning, comparative biology and taxonomic classification.</title>
        <authorList>
            <person name="Goeker M."/>
        </authorList>
    </citation>
    <scope>NUCLEOTIDE SEQUENCE [LARGE SCALE GENOMIC DNA]</scope>
    <source>
        <strain evidence="3 4">DSM 25082</strain>
    </source>
</reference>
<sequence>MKMKRRHWMRDCSLLALMPLVSGLAAAQTPPAGPRRRVLIVGDSLSAEYGIERGSGWVALLQKRLQGNKPPYEVINASISGDTTAGGRSRLPALLGQHQPSHVVIELGGNDALRGLPLSSTRENLQAMSRAAKAAGARVLLVGMQVPPNYGSAYAREFASLFAEVARSEKTGLTPFLLKGVADRPDALDWFQPDRIHPLAKAHPLMLEQVWQGLKPLL</sequence>